<dbReference type="GO" id="GO:0006260">
    <property type="term" value="P:DNA replication"/>
    <property type="evidence" value="ECO:0007669"/>
    <property type="project" value="UniProtKB-KW"/>
</dbReference>
<dbReference type="EMBL" id="LT671858">
    <property type="protein sequence ID" value="SIM75851.1"/>
    <property type="molecule type" value="Genomic_DNA"/>
</dbReference>
<dbReference type="PANTHER" id="PTHR11630:SF66">
    <property type="entry name" value="DNA REPLICATION LICENSING FACTOR MCM4"/>
    <property type="match status" value="1"/>
</dbReference>
<evidence type="ECO:0000313" key="11">
    <source>
        <dbReference type="EMBL" id="SIM75851.1"/>
    </source>
</evidence>
<evidence type="ECO:0000256" key="7">
    <source>
        <dbReference type="ARBA" id="ARBA00022840"/>
    </source>
</evidence>
<keyword evidence="5" id="KW-0378">Hydrolase</keyword>
<evidence type="ECO:0000256" key="1">
    <source>
        <dbReference type="ARBA" id="ARBA00008010"/>
    </source>
</evidence>
<dbReference type="EMBL" id="LT719092">
    <property type="protein sequence ID" value="SJK85283.1"/>
    <property type="molecule type" value="Genomic_DNA"/>
</dbReference>
<dbReference type="InterPro" id="IPR027417">
    <property type="entry name" value="P-loop_NTPase"/>
</dbReference>
<dbReference type="Gene3D" id="1.10.10.10">
    <property type="entry name" value="Winged helix-like DNA-binding domain superfamily/Winged helix DNA-binding domain"/>
    <property type="match status" value="1"/>
</dbReference>
<organism evidence="11 14">
    <name type="scientific">Cuniculiplasma divulgatum</name>
    <dbReference type="NCBI Taxonomy" id="1673428"/>
    <lineage>
        <taxon>Archaea</taxon>
        <taxon>Methanobacteriati</taxon>
        <taxon>Thermoplasmatota</taxon>
        <taxon>Thermoplasmata</taxon>
        <taxon>Thermoplasmatales</taxon>
        <taxon>Cuniculiplasmataceae</taxon>
        <taxon>Cuniculiplasma</taxon>
    </lineage>
</organism>
<evidence type="ECO:0000256" key="3">
    <source>
        <dbReference type="ARBA" id="ARBA00022705"/>
    </source>
</evidence>
<gene>
    <name evidence="12" type="ORF">CPM_1489</name>
    <name evidence="11" type="ORF">CSP5_1495</name>
</gene>
<dbReference type="Pfam" id="PF17855">
    <property type="entry name" value="MCM_lid"/>
    <property type="match status" value="1"/>
</dbReference>
<dbReference type="FunFam" id="2.20.28.10:FF:000003">
    <property type="entry name" value="DNA helicase"/>
    <property type="match status" value="1"/>
</dbReference>
<dbReference type="InterPro" id="IPR041562">
    <property type="entry name" value="MCM_lid"/>
</dbReference>
<dbReference type="AlphaFoldDB" id="A0A1N5VS76"/>
<dbReference type="RefSeq" id="WP_021790091.1">
    <property type="nucleotide sequence ID" value="NZ_LT671858.1"/>
</dbReference>
<evidence type="ECO:0000313" key="14">
    <source>
        <dbReference type="Proteomes" id="UP000195607"/>
    </source>
</evidence>
<dbReference type="PRINTS" id="PR01657">
    <property type="entry name" value="MCMFAMILY"/>
</dbReference>
<reference evidence="12" key="3">
    <citation type="submission" date="2016-06" db="EMBL/GenBank/DDBJ databases">
        <authorList>
            <person name="Olsen C.W."/>
            <person name="Carey S."/>
            <person name="Hinshaw L."/>
            <person name="Karasin A.I."/>
        </authorList>
    </citation>
    <scope>NUCLEOTIDE SEQUENCE [LARGE SCALE GENOMIC DNA]</scope>
    <source>
        <strain evidence="12">PM4</strain>
    </source>
</reference>
<keyword evidence="3" id="KW-0235">DNA replication</keyword>
<evidence type="ECO:0000256" key="9">
    <source>
        <dbReference type="RuleBase" id="RU004070"/>
    </source>
</evidence>
<dbReference type="Proteomes" id="UP000195607">
    <property type="component" value="Chromosome I"/>
</dbReference>
<dbReference type="InterPro" id="IPR001208">
    <property type="entry name" value="MCM_dom"/>
</dbReference>
<dbReference type="PROSITE" id="PS50051">
    <property type="entry name" value="MCM_2"/>
    <property type="match status" value="1"/>
</dbReference>
<evidence type="ECO:0000256" key="2">
    <source>
        <dbReference type="ARBA" id="ARBA00012551"/>
    </source>
</evidence>
<dbReference type="InterPro" id="IPR033762">
    <property type="entry name" value="MCM_OB"/>
</dbReference>
<reference evidence="13" key="2">
    <citation type="submission" date="2016-06" db="EMBL/GenBank/DDBJ databases">
        <authorList>
            <person name="Toshchakov V.S."/>
        </authorList>
    </citation>
    <scope>NUCLEOTIDE SEQUENCE [LARGE SCALE GENOMIC DNA]</scope>
    <source>
        <strain>PM4 (JCM 30641</strain>
        <strain evidence="13">\VKM B-2940)</strain>
    </source>
</reference>
<proteinExistence type="inferred from homology"/>
<protein>
    <recommendedName>
        <fullName evidence="2">DNA helicase</fullName>
        <ecNumber evidence="2">3.6.4.12</ecNumber>
    </recommendedName>
</protein>
<dbReference type="SUPFAM" id="SSF52540">
    <property type="entry name" value="P-loop containing nucleoside triphosphate hydrolases"/>
    <property type="match status" value="1"/>
</dbReference>
<evidence type="ECO:0000256" key="6">
    <source>
        <dbReference type="ARBA" id="ARBA00022806"/>
    </source>
</evidence>
<keyword evidence="8 9" id="KW-0238">DNA-binding</keyword>
<dbReference type="Proteomes" id="UP000187822">
    <property type="component" value="Chromosome I"/>
</dbReference>
<dbReference type="STRING" id="1673428.CPM_1489"/>
<dbReference type="FunFam" id="3.40.50.300:FF:000826">
    <property type="entry name" value="Replicative DNA helicase Mcm"/>
    <property type="match status" value="1"/>
</dbReference>
<dbReference type="GO" id="GO:0042555">
    <property type="term" value="C:MCM complex"/>
    <property type="evidence" value="ECO:0007669"/>
    <property type="project" value="TreeGrafter"/>
</dbReference>
<keyword evidence="7 9" id="KW-0067">ATP-binding</keyword>
<keyword evidence="6" id="KW-0347">Helicase</keyword>
<dbReference type="GeneID" id="41588737"/>
<dbReference type="GO" id="GO:0003697">
    <property type="term" value="F:single-stranded DNA binding"/>
    <property type="evidence" value="ECO:0007669"/>
    <property type="project" value="TreeGrafter"/>
</dbReference>
<evidence type="ECO:0000313" key="13">
    <source>
        <dbReference type="Proteomes" id="UP000187822"/>
    </source>
</evidence>
<sequence>MFSDHVQSTEKIRLDRDQKEGLWDAFFQEYHYYDKITELSSHYPEQRSLFISYEDIDEFDVDFATYVLQNSEEAIEIAISRVRKFISNSGWNYLIKDSNSIIINIRLYNLPEHLGIDIRNIRSMNVGKLLSITGIIRKNTEVIPRLYNAAFQCSLCGSRTFVLQNRGKLEEPERCSNEECHGEKPKARFSLIIEDSQFIDTEKIELQENPETINGGAQPLRLTVIVEDDLSGKLFPGDRVTMDGILRAEQKIYSGNLLTEFNIFLYAINFRKTTKELEEIKISDAEEESIRELSRDPKIIDKLADSIAPTIYGLDNIKKTLVLQMFGGVRKFMKDGTIIRGDIHILMVGDPGTAKSQLLRYMSEISPRGVMAIGKGSSAAGLTAAAVRDEFGEGRWTLEAGALVLADNGFVSIDELDKMDERDTSAMHEAMEQQTVTISKAGIMATLKSRCSVLAAANPKNGRFDAEEDFMKQLDFPLPLISRFDVIFKLIDNPDQERDKNLADHVLEVHRLGEIFKSMEMNNVEDGSIGDNERKYEPPIPREMLRKYVAYAKGHIIPRLTDEAMEYLSQEYVLTRNTGHQIGKYKSVPITARQLESTIRLAEAAAKARLSEFVSIDDAMLAKRIVDSYLKDVASDDEGVDIDLLMTGTSARQRSDLEIIYEIIADLKGSDGSLVKEQDILRSAMERGIPREKFAKSLERARETGYLYSPGPGYIDRV</sequence>
<dbReference type="GO" id="GO:0016787">
    <property type="term" value="F:hydrolase activity"/>
    <property type="evidence" value="ECO:0007669"/>
    <property type="project" value="UniProtKB-KW"/>
</dbReference>
<dbReference type="KEGG" id="cdiv:CPM_1489"/>
<evidence type="ECO:0000313" key="12">
    <source>
        <dbReference type="EMBL" id="SJK85283.1"/>
    </source>
</evidence>
<dbReference type="InterPro" id="IPR036388">
    <property type="entry name" value="WH-like_DNA-bd_sf"/>
</dbReference>
<dbReference type="Pfam" id="PF17207">
    <property type="entry name" value="MCM_OB"/>
    <property type="match status" value="1"/>
</dbReference>
<accession>A0A1N5VS76</accession>
<comment type="similarity">
    <text evidence="1 9">Belongs to the MCM family.</text>
</comment>
<dbReference type="SUPFAM" id="SSF50249">
    <property type="entry name" value="Nucleic acid-binding proteins"/>
    <property type="match status" value="1"/>
</dbReference>
<dbReference type="GO" id="GO:0017116">
    <property type="term" value="F:single-stranded DNA helicase activity"/>
    <property type="evidence" value="ECO:0007669"/>
    <property type="project" value="TreeGrafter"/>
</dbReference>
<dbReference type="GO" id="GO:0005524">
    <property type="term" value="F:ATP binding"/>
    <property type="evidence" value="ECO:0007669"/>
    <property type="project" value="UniProtKB-KW"/>
</dbReference>
<dbReference type="Gene3D" id="2.20.28.10">
    <property type="match status" value="1"/>
</dbReference>
<evidence type="ECO:0000256" key="5">
    <source>
        <dbReference type="ARBA" id="ARBA00022801"/>
    </source>
</evidence>
<evidence type="ECO:0000259" key="10">
    <source>
        <dbReference type="PROSITE" id="PS50051"/>
    </source>
</evidence>
<keyword evidence="4 9" id="KW-0547">Nucleotide-binding</keyword>
<name>A0A1N5VS76_9ARCH</name>
<feature type="domain" description="MCM C-terminal AAA(+) ATPase" evidence="10">
    <location>
        <begin position="299"/>
        <end position="506"/>
    </location>
</feature>
<dbReference type="InterPro" id="IPR031327">
    <property type="entry name" value="MCM"/>
</dbReference>
<reference evidence="11 14" key="1">
    <citation type="submission" date="2016-04" db="EMBL/GenBank/DDBJ databases">
        <authorList>
            <person name="Evans L.H."/>
            <person name="Alamgir A."/>
            <person name="Owens N."/>
            <person name="Weber N.D."/>
            <person name="Virtaneva K."/>
            <person name="Barbian K."/>
            <person name="Babar A."/>
            <person name="Rosenke K."/>
        </authorList>
    </citation>
    <scope>NUCLEOTIDE SEQUENCE [LARGE SCALE GENOMIC DNA]</scope>
    <source>
        <strain evidence="11">S5</strain>
        <strain evidence="14">S5(T) (JCM 30642 \VKM B-2941)</strain>
    </source>
</reference>
<evidence type="ECO:0000256" key="8">
    <source>
        <dbReference type="ARBA" id="ARBA00023125"/>
    </source>
</evidence>
<dbReference type="InterPro" id="IPR012340">
    <property type="entry name" value="NA-bd_OB-fold"/>
</dbReference>
<dbReference type="Gene3D" id="3.40.50.300">
    <property type="entry name" value="P-loop containing nucleotide triphosphate hydrolases"/>
    <property type="match status" value="1"/>
</dbReference>
<dbReference type="EC" id="3.6.4.12" evidence="2"/>
<dbReference type="PANTHER" id="PTHR11630">
    <property type="entry name" value="DNA REPLICATION LICENSING FACTOR MCM FAMILY MEMBER"/>
    <property type="match status" value="1"/>
</dbReference>
<dbReference type="Pfam" id="PF00493">
    <property type="entry name" value="MCM"/>
    <property type="match status" value="1"/>
</dbReference>
<dbReference type="Gene3D" id="2.40.50.140">
    <property type="entry name" value="Nucleic acid-binding proteins"/>
    <property type="match status" value="1"/>
</dbReference>
<dbReference type="Gene3D" id="3.30.1640.10">
    <property type="entry name" value="mini-chromosome maintenance (MCM) complex, chain A, domain 1"/>
    <property type="match status" value="1"/>
</dbReference>
<dbReference type="OrthoDB" id="6747at2157"/>
<evidence type="ECO:0000256" key="4">
    <source>
        <dbReference type="ARBA" id="ARBA00022741"/>
    </source>
</evidence>
<dbReference type="SMART" id="SM00350">
    <property type="entry name" value="MCM"/>
    <property type="match status" value="1"/>
</dbReference>
<keyword evidence="13" id="KW-1185">Reference proteome</keyword>